<evidence type="ECO:0000313" key="1">
    <source>
        <dbReference type="EMBL" id="MBX65160.1"/>
    </source>
</evidence>
<dbReference type="AlphaFoldDB" id="A0A2P2QDQ4"/>
<reference evidence="1" key="1">
    <citation type="submission" date="2018-02" db="EMBL/GenBank/DDBJ databases">
        <title>Rhizophora mucronata_Transcriptome.</title>
        <authorList>
            <person name="Meera S.P."/>
            <person name="Sreeshan A."/>
            <person name="Augustine A."/>
        </authorList>
    </citation>
    <scope>NUCLEOTIDE SEQUENCE</scope>
    <source>
        <tissue evidence="1">Leaf</tissue>
    </source>
</reference>
<sequence>MKGKTTLSVVQMFPPRYLGQMLNPLSPKSINIMDLVDHCLPGLIAGIIYMCWFGVGTFESAC</sequence>
<accession>A0A2P2QDQ4</accession>
<protein>
    <submittedName>
        <fullName evidence="1">Uncharacterized protein</fullName>
    </submittedName>
</protein>
<organism evidence="1">
    <name type="scientific">Rhizophora mucronata</name>
    <name type="common">Asiatic mangrove</name>
    <dbReference type="NCBI Taxonomy" id="61149"/>
    <lineage>
        <taxon>Eukaryota</taxon>
        <taxon>Viridiplantae</taxon>
        <taxon>Streptophyta</taxon>
        <taxon>Embryophyta</taxon>
        <taxon>Tracheophyta</taxon>
        <taxon>Spermatophyta</taxon>
        <taxon>Magnoliopsida</taxon>
        <taxon>eudicotyledons</taxon>
        <taxon>Gunneridae</taxon>
        <taxon>Pentapetalae</taxon>
        <taxon>rosids</taxon>
        <taxon>fabids</taxon>
        <taxon>Malpighiales</taxon>
        <taxon>Rhizophoraceae</taxon>
        <taxon>Rhizophora</taxon>
    </lineage>
</organism>
<proteinExistence type="predicted"/>
<dbReference type="EMBL" id="GGEC01084676">
    <property type="protein sequence ID" value="MBX65160.1"/>
    <property type="molecule type" value="Transcribed_RNA"/>
</dbReference>
<name>A0A2P2QDQ4_RHIMU</name>